<dbReference type="EMBL" id="CP165646">
    <property type="protein sequence ID" value="XDU65482.1"/>
    <property type="molecule type" value="Genomic_DNA"/>
</dbReference>
<dbReference type="KEGG" id="lmes:AB8B23_04815"/>
<dbReference type="PROSITE" id="PS51257">
    <property type="entry name" value="PROKAR_LIPOPROTEIN"/>
    <property type="match status" value="1"/>
</dbReference>
<organism evidence="1">
    <name type="scientific">Leptotrichia mesophila</name>
    <dbReference type="NCBI Taxonomy" id="3239303"/>
    <lineage>
        <taxon>Bacteria</taxon>
        <taxon>Fusobacteriati</taxon>
        <taxon>Fusobacteriota</taxon>
        <taxon>Fusobacteriia</taxon>
        <taxon>Fusobacteriales</taxon>
        <taxon>Leptotrichiaceae</taxon>
        <taxon>Leptotrichia</taxon>
    </lineage>
</organism>
<dbReference type="RefSeq" id="WP_196808112.1">
    <property type="nucleotide sequence ID" value="NZ_CP165646.1"/>
</dbReference>
<gene>
    <name evidence="1" type="ORF">AB8B23_04815</name>
</gene>
<protein>
    <recommendedName>
        <fullName evidence="2">Lipoprotein</fullName>
    </recommendedName>
</protein>
<evidence type="ECO:0008006" key="2">
    <source>
        <dbReference type="Google" id="ProtNLM"/>
    </source>
</evidence>
<name>A0AB39VCM2_9FUSO</name>
<evidence type="ECO:0000313" key="1">
    <source>
        <dbReference type="EMBL" id="XDU65482.1"/>
    </source>
</evidence>
<accession>A0AB39VCM2</accession>
<sequence>MKKILMLMILVLALVTSCSYFESAERIERERGGVECRYNKRGGVEDCRYAN</sequence>
<reference evidence="1" key="1">
    <citation type="submission" date="2024-07" db="EMBL/GenBank/DDBJ databases">
        <authorList>
            <person name="Li X.-J."/>
            <person name="Wang X."/>
        </authorList>
    </citation>
    <scope>NUCLEOTIDE SEQUENCE</scope>
    <source>
        <strain evidence="1">HSP-342</strain>
    </source>
</reference>
<proteinExistence type="predicted"/>
<dbReference type="AlphaFoldDB" id="A0AB39VCM2"/>